<feature type="transmembrane region" description="Helical" evidence="2">
    <location>
        <begin position="28"/>
        <end position="45"/>
    </location>
</feature>
<feature type="compositionally biased region" description="Basic and acidic residues" evidence="1">
    <location>
        <begin position="443"/>
        <end position="456"/>
    </location>
</feature>
<organism evidence="3">
    <name type="scientific">Salvia splendens</name>
    <name type="common">Scarlet sage</name>
    <dbReference type="NCBI Taxonomy" id="180675"/>
    <lineage>
        <taxon>Eukaryota</taxon>
        <taxon>Viridiplantae</taxon>
        <taxon>Streptophyta</taxon>
        <taxon>Embryophyta</taxon>
        <taxon>Tracheophyta</taxon>
        <taxon>Spermatophyta</taxon>
        <taxon>Magnoliopsida</taxon>
        <taxon>eudicotyledons</taxon>
        <taxon>Gunneridae</taxon>
        <taxon>Pentapetalae</taxon>
        <taxon>asterids</taxon>
        <taxon>lamiids</taxon>
        <taxon>Lamiales</taxon>
        <taxon>Lamiaceae</taxon>
        <taxon>Nepetoideae</taxon>
        <taxon>Mentheae</taxon>
        <taxon>Salviinae</taxon>
        <taxon>Salvia</taxon>
        <taxon>Salvia subgen. Calosphace</taxon>
        <taxon>core Calosphace</taxon>
    </lineage>
</organism>
<dbReference type="PANTHER" id="PTHR34059:SF1">
    <property type="entry name" value="EXPRESSED PROTEIN"/>
    <property type="match status" value="1"/>
</dbReference>
<dbReference type="Pfam" id="PF05553">
    <property type="entry name" value="DUF761"/>
    <property type="match status" value="1"/>
</dbReference>
<gene>
    <name evidence="3" type="ORF">SASPL_100494</name>
</gene>
<comment type="caution">
    <text evidence="3">The sequence shown here is derived from an EMBL/GenBank/DDBJ whole genome shotgun (WGS) entry which is preliminary data.</text>
</comment>
<reference evidence="3" key="2">
    <citation type="submission" date="2020-08" db="EMBL/GenBank/DDBJ databases">
        <title>Plant Genome Project.</title>
        <authorList>
            <person name="Zhang R.-G."/>
        </authorList>
    </citation>
    <scope>NUCLEOTIDE SEQUENCE</scope>
    <source>
        <strain evidence="3">Huo1</strain>
        <tissue evidence="3">Leaf</tissue>
    </source>
</reference>
<feature type="compositionally biased region" description="Polar residues" evidence="1">
    <location>
        <begin position="347"/>
        <end position="356"/>
    </location>
</feature>
<evidence type="ECO:0000313" key="3">
    <source>
        <dbReference type="EMBL" id="KAG6435620.1"/>
    </source>
</evidence>
<protein>
    <submittedName>
        <fullName evidence="3">Uncharacterized protein</fullName>
    </submittedName>
</protein>
<feature type="region of interest" description="Disordered" evidence="1">
    <location>
        <begin position="335"/>
        <end position="428"/>
    </location>
</feature>
<evidence type="ECO:0000313" key="4">
    <source>
        <dbReference type="Proteomes" id="UP000298416"/>
    </source>
</evidence>
<evidence type="ECO:0000256" key="2">
    <source>
        <dbReference type="SAM" id="Phobius"/>
    </source>
</evidence>
<dbReference type="AlphaFoldDB" id="A0A8X8YT08"/>
<dbReference type="PANTHER" id="PTHR34059">
    <property type="entry name" value="EXPRESSED PROTEIN"/>
    <property type="match status" value="1"/>
</dbReference>
<reference evidence="3" key="1">
    <citation type="submission" date="2018-01" db="EMBL/GenBank/DDBJ databases">
        <authorList>
            <person name="Mao J.F."/>
        </authorList>
    </citation>
    <scope>NUCLEOTIDE SEQUENCE</scope>
    <source>
        <strain evidence="3">Huo1</strain>
        <tissue evidence="3">Leaf</tissue>
    </source>
</reference>
<feature type="region of interest" description="Disordered" evidence="1">
    <location>
        <begin position="1"/>
        <end position="20"/>
    </location>
</feature>
<dbReference type="OrthoDB" id="1080706at2759"/>
<feature type="compositionally biased region" description="Pro residues" evidence="1">
    <location>
        <begin position="9"/>
        <end position="20"/>
    </location>
</feature>
<sequence length="552" mass="61148">MAAAAAAAAPPPNFSPFTPPPSKSDSNALFKSLIIVFLLLAIPLFPSQAPAFIPPTVFAGFWEIIHLLFIGIAVSYGLFARRAFQFVPDKSATDSYLSGISHITSIFDHGYENDMLPDNYANCGDYQFLGNDECVAVPSGVKIRSLVRDGEDEGGGDRAWHSRYTKGESLVVVSNAKCFVGGSSDFKPLNLPIRSLRSRAMDSTDSDEKEFKNGNEFSCNKYEAKGNDDINDDDDDAARAVVKIRGMVPVNLDKRFEEVAGRSTSPIPWCSRSGRVEDEEDVSKLPAHSRPHSVGEFEFEHLKSRRPLRGWKFSSTPELRSSKVENLERERVFAASHSKADSIDSDPFSNSASSDMDSVGDLENSLESSSVEEEVRKGKQAIESLESDVKSSPLSKVPARAKSVRTIKPKRYDINQKEHCPNRGEGRVGRRFIKSEVVNSLIKGREEPEIPPDHQNQEYGRIFSMPKPKPTLPEVQSEEKHDVDDLSSTKSVDGEIWFDKTSAKDETRPSIDTDGELGSEVDRKADEFIAKFREQIRCQKASTSSVEGHSGW</sequence>
<feature type="compositionally biased region" description="Basic and acidic residues" evidence="1">
    <location>
        <begin position="497"/>
        <end position="511"/>
    </location>
</feature>
<feature type="compositionally biased region" description="Basic and acidic residues" evidence="1">
    <location>
        <begin position="410"/>
        <end position="428"/>
    </location>
</feature>
<keyword evidence="2" id="KW-1133">Transmembrane helix</keyword>
<evidence type="ECO:0000256" key="1">
    <source>
        <dbReference type="SAM" id="MobiDB-lite"/>
    </source>
</evidence>
<dbReference type="EMBL" id="PNBA02000001">
    <property type="protein sequence ID" value="KAG6435620.1"/>
    <property type="molecule type" value="Genomic_DNA"/>
</dbReference>
<accession>A0A8X8YT08</accession>
<dbReference type="InterPro" id="IPR008480">
    <property type="entry name" value="DUF761_pln"/>
</dbReference>
<name>A0A8X8YT08_SALSN</name>
<keyword evidence="2" id="KW-0812">Transmembrane</keyword>
<proteinExistence type="predicted"/>
<keyword evidence="4" id="KW-1185">Reference proteome</keyword>
<dbReference type="Proteomes" id="UP000298416">
    <property type="component" value="Unassembled WGS sequence"/>
</dbReference>
<keyword evidence="2" id="KW-0472">Membrane</keyword>
<feature type="region of interest" description="Disordered" evidence="1">
    <location>
        <begin position="443"/>
        <end position="520"/>
    </location>
</feature>
<feature type="transmembrane region" description="Helical" evidence="2">
    <location>
        <begin position="57"/>
        <end position="79"/>
    </location>
</feature>